<feature type="compositionally biased region" description="Basic and acidic residues" evidence="4">
    <location>
        <begin position="225"/>
        <end position="234"/>
    </location>
</feature>
<dbReference type="InterPro" id="IPR031739">
    <property type="entry name" value="Ncaph2"/>
</dbReference>
<reference evidence="7" key="1">
    <citation type="submission" date="2015-11" db="EMBL/GenBank/DDBJ databases">
        <title>De novo transcriptome assembly of four potential Pierce s Disease insect vectors from Arizona vineyards.</title>
        <authorList>
            <person name="Tassone E.E."/>
        </authorList>
    </citation>
    <scope>NUCLEOTIDE SEQUENCE</scope>
</reference>
<dbReference type="Pfam" id="PF16858">
    <property type="entry name" value="CNDH2_C"/>
    <property type="match status" value="1"/>
</dbReference>
<dbReference type="InterPro" id="IPR031737">
    <property type="entry name" value="CNDH2_C"/>
</dbReference>
<dbReference type="AlphaFoldDB" id="A0A1B6KXU8"/>
<feature type="region of interest" description="Disordered" evidence="4">
    <location>
        <begin position="225"/>
        <end position="278"/>
    </location>
</feature>
<dbReference type="GO" id="GO:0051306">
    <property type="term" value="P:mitotic sister chromatid separation"/>
    <property type="evidence" value="ECO:0007669"/>
    <property type="project" value="TreeGrafter"/>
</dbReference>
<accession>A0A1B6KXU8</accession>
<sequence>MAVDPEDEGFEALLKPIQDLTRNWEFDLSLHVEEYLNYIRQICGDNVPDMNFAQAAVLVQNSANIYSKKVDFLFTTVLQLLDTLSKKQKEARNQENQEDDTGGVGEPNGRRRKPPAVLETEEFTPFDRPCSDRVSSFNSEKEKAKVTKRPKQKIVLNAAIKVKAKEKTSCNVYHCGNDVMGKKEEFRLHWRICSAGTLHEEFVIKTSRFKSMVPVEITVCDESARGDESHHDYDGPSSPHSEVGQPPPDVTELHPLPATSLLPPEPPADRESEDDMPLGEFNHIKKDIGNLVNVEGLEWAPNDFNDNTVTEKPIKKRKVVKVPPGLDDEKKRKHLQGNRIYTFTITDVFVKKCKNTNFNHGIEFDRQYKAATQLKRQLLLDHRVKYQAYMEREAGTDQVEDFHGFYNEEQDSDNDHDFEGFDGAHDDGDCDPEVDVPLPDKDNIMEPLTGDPGWKGDDVNTYDHEALKTLQAYRSRKIDHGRITDMARRVEEWHQKITPKLLAAEERSSFDIHAYGGKVLDAFSEQIGCVKPFEDIVVGQSREEVARYFLATLVLANQYNVEISETQPGDLNVDCVQLKLLSVVRHHEELDDNMRQTSDK</sequence>
<proteinExistence type="inferred from homology"/>
<comment type="subcellular location">
    <subcellularLocation>
        <location evidence="1">Nucleus</location>
    </subcellularLocation>
</comment>
<dbReference type="PANTHER" id="PTHR14324:SF3">
    <property type="entry name" value="CONDENSIN-2 COMPLEX SUBUNIT H2"/>
    <property type="match status" value="1"/>
</dbReference>
<feature type="domain" description="Condensin II complex subunit H2 N-terminal" evidence="5">
    <location>
        <begin position="10"/>
        <end position="100"/>
    </location>
</feature>
<dbReference type="InterPro" id="IPR009378">
    <property type="entry name" value="H2_N"/>
</dbReference>
<dbReference type="GO" id="GO:0005634">
    <property type="term" value="C:nucleus"/>
    <property type="evidence" value="ECO:0007669"/>
    <property type="project" value="UniProtKB-SubCell"/>
</dbReference>
<evidence type="ECO:0000256" key="1">
    <source>
        <dbReference type="ARBA" id="ARBA00004123"/>
    </source>
</evidence>
<gene>
    <name evidence="7" type="ORF">g.17756</name>
</gene>
<feature type="region of interest" description="Disordered" evidence="4">
    <location>
        <begin position="89"/>
        <end position="148"/>
    </location>
</feature>
<evidence type="ECO:0000256" key="4">
    <source>
        <dbReference type="SAM" id="MobiDB-lite"/>
    </source>
</evidence>
<dbReference type="PANTHER" id="PTHR14324">
    <property type="entry name" value="CONDENSIN-2 COMPLEX SUBUNIT H2"/>
    <property type="match status" value="1"/>
</dbReference>
<evidence type="ECO:0000259" key="5">
    <source>
        <dbReference type="Pfam" id="PF06278"/>
    </source>
</evidence>
<protein>
    <recommendedName>
        <fullName evidence="8">Condensin-2 complex subunit H2</fullName>
    </recommendedName>
</protein>
<evidence type="ECO:0000313" key="7">
    <source>
        <dbReference type="EMBL" id="JAT16074.1"/>
    </source>
</evidence>
<evidence type="ECO:0008006" key="8">
    <source>
        <dbReference type="Google" id="ProtNLM"/>
    </source>
</evidence>
<organism evidence="7">
    <name type="scientific">Graphocephala atropunctata</name>
    <dbReference type="NCBI Taxonomy" id="36148"/>
    <lineage>
        <taxon>Eukaryota</taxon>
        <taxon>Metazoa</taxon>
        <taxon>Ecdysozoa</taxon>
        <taxon>Arthropoda</taxon>
        <taxon>Hexapoda</taxon>
        <taxon>Insecta</taxon>
        <taxon>Pterygota</taxon>
        <taxon>Neoptera</taxon>
        <taxon>Paraneoptera</taxon>
        <taxon>Hemiptera</taxon>
        <taxon>Auchenorrhyncha</taxon>
        <taxon>Membracoidea</taxon>
        <taxon>Cicadellidae</taxon>
        <taxon>Cicadellinae</taxon>
        <taxon>Cicadellini</taxon>
        <taxon>Graphocephala</taxon>
    </lineage>
</organism>
<dbReference type="Pfam" id="PF06278">
    <property type="entry name" value="CNDH2_N"/>
    <property type="match status" value="1"/>
</dbReference>
<keyword evidence="3" id="KW-0539">Nucleus</keyword>
<comment type="similarity">
    <text evidence="2">Belongs to the CND2 H2 (condensin-2 subunit 2) family.</text>
</comment>
<name>A0A1B6KXU8_9HEMI</name>
<dbReference type="GO" id="GO:0003682">
    <property type="term" value="F:chromatin binding"/>
    <property type="evidence" value="ECO:0007669"/>
    <property type="project" value="TreeGrafter"/>
</dbReference>
<dbReference type="GO" id="GO:0000796">
    <property type="term" value="C:condensin complex"/>
    <property type="evidence" value="ECO:0007669"/>
    <property type="project" value="TreeGrafter"/>
</dbReference>
<dbReference type="EMBL" id="GEBQ01023903">
    <property type="protein sequence ID" value="JAT16074.1"/>
    <property type="molecule type" value="Transcribed_RNA"/>
</dbReference>
<evidence type="ECO:0000256" key="2">
    <source>
        <dbReference type="ARBA" id="ARBA00007844"/>
    </source>
</evidence>
<feature type="domain" description="Condensin-2 complex subunit H2 C-terminal" evidence="6">
    <location>
        <begin position="468"/>
        <end position="590"/>
    </location>
</feature>
<evidence type="ECO:0000256" key="3">
    <source>
        <dbReference type="ARBA" id="ARBA00023242"/>
    </source>
</evidence>
<dbReference type="GO" id="GO:0010032">
    <property type="term" value="P:meiotic chromosome condensation"/>
    <property type="evidence" value="ECO:0007669"/>
    <property type="project" value="TreeGrafter"/>
</dbReference>
<evidence type="ECO:0000259" key="6">
    <source>
        <dbReference type="Pfam" id="PF16858"/>
    </source>
</evidence>